<comment type="caution">
    <text evidence="5">The sequence shown here is derived from an EMBL/GenBank/DDBJ whole genome shotgun (WGS) entry which is preliminary data.</text>
</comment>
<dbReference type="GO" id="GO:0043190">
    <property type="term" value="C:ATP-binding cassette (ABC) transporter complex"/>
    <property type="evidence" value="ECO:0007669"/>
    <property type="project" value="InterPro"/>
</dbReference>
<feature type="domain" description="Solute-binding protein family 5" evidence="4">
    <location>
        <begin position="68"/>
        <end position="485"/>
    </location>
</feature>
<sequence length="568" mass="62930">MKKAILTGLLAVSLGSALAVVPNNTHVIMQSADIVSLDPTMIYDTSSGALGENIYETLVKYKGKSVSELEPMLATEWKVSPDGKVYTFTLRKGVKFHSGNEMTCADAEYSLRRNLVVNNSDSGNWFLSEALLGTPSNANDDNNITWAKIAKAVACNNQGQLVLTLPAPDPAMLVKLAFIGQAIVDKKWAISLGEWDGTEKTWKEWVGKDLTDSALSNKPSGTGAYQLVRKDASTYVFKAFDNYWGGKPKIENVILQIVKEQAARLEALKKGDADIVETGPRPVLAQLQGAPGLKVYDGIPNNTATAIFMQENIKDPAVLGSGKLDGNGIPANFFSDVNLRKAFAYSFDYDRYIKEVLQGKGTKRTMLLPDSFFGYDPNVKQYSYDPQLATAFFKKAWGGQVWQNGFVLKASYRAGSVAAQTAMEILKANVEKLNPKFKVELQPKQWSEFLKNAQQGKEPMIIVGWAPDYADPDNFLYTFYSSNGYYYPRSGYKDSIMDSLLEQARKTTDRAKRKALYSQVGNRAYETAPYINVPAGVGFVVYRDNIKGLEENYNIMLSGGYYWKDISK</sequence>
<name>A0A399F4Q3_9DEIN</name>
<dbReference type="Pfam" id="PF00496">
    <property type="entry name" value="SBP_bac_5"/>
    <property type="match status" value="1"/>
</dbReference>
<evidence type="ECO:0000313" key="5">
    <source>
        <dbReference type="EMBL" id="RIH91664.1"/>
    </source>
</evidence>
<dbReference type="Proteomes" id="UP000266178">
    <property type="component" value="Unassembled WGS sequence"/>
</dbReference>
<dbReference type="EMBL" id="QWLB01000035">
    <property type="protein sequence ID" value="RIH91664.1"/>
    <property type="molecule type" value="Genomic_DNA"/>
</dbReference>
<gene>
    <name evidence="5" type="primary">dppA_3</name>
    <name evidence="5" type="ORF">Mgrana_02405</name>
</gene>
<organism evidence="5 6">
    <name type="scientific">Meiothermus granaticius NBRC 107808</name>
    <dbReference type="NCBI Taxonomy" id="1227551"/>
    <lineage>
        <taxon>Bacteria</taxon>
        <taxon>Thermotogati</taxon>
        <taxon>Deinococcota</taxon>
        <taxon>Deinococci</taxon>
        <taxon>Thermales</taxon>
        <taxon>Thermaceae</taxon>
        <taxon>Meiothermus</taxon>
    </lineage>
</organism>
<dbReference type="GO" id="GO:0042597">
    <property type="term" value="C:periplasmic space"/>
    <property type="evidence" value="ECO:0007669"/>
    <property type="project" value="UniProtKB-ARBA"/>
</dbReference>
<proteinExistence type="inferred from homology"/>
<dbReference type="InterPro" id="IPR030678">
    <property type="entry name" value="Peptide/Ni-bd"/>
</dbReference>
<dbReference type="RefSeq" id="WP_119357866.1">
    <property type="nucleotide sequence ID" value="NZ_BJXM01000003.1"/>
</dbReference>
<dbReference type="OrthoDB" id="9796817at2"/>
<dbReference type="SUPFAM" id="SSF53850">
    <property type="entry name" value="Periplasmic binding protein-like II"/>
    <property type="match status" value="1"/>
</dbReference>
<keyword evidence="2 3" id="KW-0732">Signal</keyword>
<dbReference type="GO" id="GO:0015833">
    <property type="term" value="P:peptide transport"/>
    <property type="evidence" value="ECO:0007669"/>
    <property type="project" value="TreeGrafter"/>
</dbReference>
<comment type="similarity">
    <text evidence="1">Belongs to the bacterial solute-binding protein 5 family.</text>
</comment>
<dbReference type="InterPro" id="IPR023765">
    <property type="entry name" value="SBP_5_CS"/>
</dbReference>
<dbReference type="PIRSF" id="PIRSF002741">
    <property type="entry name" value="MppA"/>
    <property type="match status" value="1"/>
</dbReference>
<evidence type="ECO:0000256" key="2">
    <source>
        <dbReference type="ARBA" id="ARBA00022729"/>
    </source>
</evidence>
<keyword evidence="6" id="KW-1185">Reference proteome</keyword>
<dbReference type="CDD" id="cd08512">
    <property type="entry name" value="PBP2_NikA_DppA_OppA_like_7"/>
    <property type="match status" value="1"/>
</dbReference>
<dbReference type="AlphaFoldDB" id="A0A399F4Q3"/>
<protein>
    <submittedName>
        <fullName evidence="5">Periplasmic dipeptide transport protein</fullName>
    </submittedName>
</protein>
<feature type="signal peptide" evidence="3">
    <location>
        <begin position="1"/>
        <end position="19"/>
    </location>
</feature>
<dbReference type="Gene3D" id="3.10.105.10">
    <property type="entry name" value="Dipeptide-binding Protein, Domain 3"/>
    <property type="match status" value="1"/>
</dbReference>
<evidence type="ECO:0000313" key="6">
    <source>
        <dbReference type="Proteomes" id="UP000266178"/>
    </source>
</evidence>
<dbReference type="PANTHER" id="PTHR30290:SF34">
    <property type="entry name" value="ABC TRANSPORTER, PERIPLASMIC OLIGO-PEPTIDE BINDING PROTEIN, PUTATIVE-RELATED"/>
    <property type="match status" value="1"/>
</dbReference>
<dbReference type="Gene3D" id="3.90.76.10">
    <property type="entry name" value="Dipeptide-binding Protein, Domain 1"/>
    <property type="match status" value="1"/>
</dbReference>
<dbReference type="PANTHER" id="PTHR30290">
    <property type="entry name" value="PERIPLASMIC BINDING COMPONENT OF ABC TRANSPORTER"/>
    <property type="match status" value="1"/>
</dbReference>
<evidence type="ECO:0000256" key="1">
    <source>
        <dbReference type="ARBA" id="ARBA00005695"/>
    </source>
</evidence>
<feature type="chain" id="PRO_5017205107" evidence="3">
    <location>
        <begin position="20"/>
        <end position="568"/>
    </location>
</feature>
<evidence type="ECO:0000259" key="4">
    <source>
        <dbReference type="Pfam" id="PF00496"/>
    </source>
</evidence>
<dbReference type="InterPro" id="IPR039424">
    <property type="entry name" value="SBP_5"/>
</dbReference>
<accession>A0A399F4Q3</accession>
<dbReference type="Gene3D" id="3.40.190.10">
    <property type="entry name" value="Periplasmic binding protein-like II"/>
    <property type="match status" value="1"/>
</dbReference>
<dbReference type="PROSITE" id="PS01040">
    <property type="entry name" value="SBP_BACTERIAL_5"/>
    <property type="match status" value="1"/>
</dbReference>
<dbReference type="GO" id="GO:1904680">
    <property type="term" value="F:peptide transmembrane transporter activity"/>
    <property type="evidence" value="ECO:0007669"/>
    <property type="project" value="TreeGrafter"/>
</dbReference>
<evidence type="ECO:0000256" key="3">
    <source>
        <dbReference type="SAM" id="SignalP"/>
    </source>
</evidence>
<reference evidence="5 6" key="1">
    <citation type="submission" date="2018-08" db="EMBL/GenBank/DDBJ databases">
        <title>Meiothermus granaticius genome AF-68 sequencing project.</title>
        <authorList>
            <person name="Da Costa M.S."/>
            <person name="Albuquerque L."/>
            <person name="Raposo P."/>
            <person name="Froufe H.J.C."/>
            <person name="Barroso C.S."/>
            <person name="Egas C."/>
        </authorList>
    </citation>
    <scope>NUCLEOTIDE SEQUENCE [LARGE SCALE GENOMIC DNA]</scope>
    <source>
        <strain evidence="5 6">AF-68</strain>
    </source>
</reference>
<dbReference type="InterPro" id="IPR000914">
    <property type="entry name" value="SBP_5_dom"/>
</dbReference>